<evidence type="ECO:0000256" key="5">
    <source>
        <dbReference type="ARBA" id="ARBA00022723"/>
    </source>
</evidence>
<dbReference type="FunFam" id="3.40.50.300:FF:000576">
    <property type="entry name" value="Elongation factor Tu"/>
    <property type="match status" value="1"/>
</dbReference>
<dbReference type="GO" id="GO:0005739">
    <property type="term" value="C:mitochondrion"/>
    <property type="evidence" value="ECO:0000318"/>
    <property type="project" value="GO_Central"/>
</dbReference>
<dbReference type="FunCoup" id="A8XF22">
    <property type="interactions" value="252"/>
</dbReference>
<dbReference type="InterPro" id="IPR050055">
    <property type="entry name" value="EF-Tu_GTPase"/>
</dbReference>
<dbReference type="Gene3D" id="2.40.30.10">
    <property type="entry name" value="Translation factors"/>
    <property type="match status" value="2"/>
</dbReference>
<dbReference type="GO" id="GO:0003746">
    <property type="term" value="F:translation elongation factor activity"/>
    <property type="evidence" value="ECO:0000318"/>
    <property type="project" value="GO_Central"/>
</dbReference>
<dbReference type="Pfam" id="PF03144">
    <property type="entry name" value="GTP_EFTU_D2"/>
    <property type="match status" value="1"/>
</dbReference>
<evidence type="ECO:0000259" key="12">
    <source>
        <dbReference type="PROSITE" id="PS51722"/>
    </source>
</evidence>
<dbReference type="PROSITE" id="PS51722">
    <property type="entry name" value="G_TR_2"/>
    <property type="match status" value="1"/>
</dbReference>
<dbReference type="CDD" id="cd03706">
    <property type="entry name" value="mtEFTU_III"/>
    <property type="match status" value="1"/>
</dbReference>
<dbReference type="CTD" id="8581825"/>
<dbReference type="Pfam" id="PF03143">
    <property type="entry name" value="GTP_EFTU_D3"/>
    <property type="match status" value="1"/>
</dbReference>
<dbReference type="SUPFAM" id="SSF50447">
    <property type="entry name" value="Translation proteins"/>
    <property type="match status" value="1"/>
</dbReference>
<comment type="similarity">
    <text evidence="1">Belongs to the TRAFAC class translation factor GTPase superfamily. Classic translation factor GTPase family. EF-Tu/EF-1A subfamily.</text>
</comment>
<keyword evidence="10" id="KW-0648">Protein biosynthesis</keyword>
<feature type="domain" description="Tr-type G" evidence="12">
    <location>
        <begin position="43"/>
        <end position="234"/>
    </location>
</feature>
<dbReference type="InterPro" id="IPR005225">
    <property type="entry name" value="Small_GTP-bd"/>
</dbReference>
<dbReference type="PROSITE" id="PS00301">
    <property type="entry name" value="G_TR_1"/>
    <property type="match status" value="1"/>
</dbReference>
<dbReference type="InterPro" id="IPR031157">
    <property type="entry name" value="G_TR_CS"/>
</dbReference>
<evidence type="ECO:0000256" key="4">
    <source>
        <dbReference type="ARBA" id="ARBA00022490"/>
    </source>
</evidence>
<sequence>MTSSVIFSFTKSLLFNRCSSSTLRHPLIWNSTAFLATASTSPKINVNVGTIGHIDHGKTTLTSAITRVQAKKGFAKHIKFDEIDKGKEEKKRGITINVAHIGYESPARRYSHTDCPGHSDFIKNMICGTSQMDVAVLVIAATDGVMEQTKEHLILAKQVGVKNMVIFINKADLVEEDVLDLVEIEARELLTIHGFDGDATPVIRGSALAALEGQDISCIERLLEALDSLPEPNRNDKDTFVMPIGSKTAITGRGTVVVGTLERGILKKGDKVEIKGDGQTLQTTASDIHVFGKSVKEVRAGEHCGVLCRGVKAETVKRGMWAGHPGAITITNRVKVELYLLSEAENGRKIGIRTGFTDKMYCSTWDQVGRFDMNNELLMPGEHTSATVLLMKDMPLRKGMPFTLREGSSKTTIARGIISDLEEHVAVEMAGRVDDQLDDFLWGKNDVSDYLKK</sequence>
<evidence type="ECO:0000256" key="6">
    <source>
        <dbReference type="ARBA" id="ARBA00022741"/>
    </source>
</evidence>
<dbReference type="GO" id="GO:0003924">
    <property type="term" value="F:GTPase activity"/>
    <property type="evidence" value="ECO:0007669"/>
    <property type="project" value="InterPro"/>
</dbReference>
<dbReference type="GeneID" id="8581825"/>
<organism evidence="13 14">
    <name type="scientific">Caenorhabditis briggsae</name>
    <dbReference type="NCBI Taxonomy" id="6238"/>
    <lineage>
        <taxon>Eukaryota</taxon>
        <taxon>Metazoa</taxon>
        <taxon>Ecdysozoa</taxon>
        <taxon>Nematoda</taxon>
        <taxon>Chromadorea</taxon>
        <taxon>Rhabditida</taxon>
        <taxon>Rhabditina</taxon>
        <taxon>Rhabditomorpha</taxon>
        <taxon>Rhabditoidea</taxon>
        <taxon>Rhabditidae</taxon>
        <taxon>Peloderinae</taxon>
        <taxon>Caenorhabditis</taxon>
    </lineage>
</organism>
<dbReference type="KEGG" id="cbr:CBG_12179"/>
<protein>
    <recommendedName>
        <fullName evidence="3">protein-synthesizing GTPase</fullName>
        <ecNumber evidence="3">3.6.5.3</ecNumber>
    </recommendedName>
</protein>
<proteinExistence type="inferred from homology"/>
<evidence type="ECO:0000256" key="3">
    <source>
        <dbReference type="ARBA" id="ARBA00011986"/>
    </source>
</evidence>
<dbReference type="CDD" id="cd01884">
    <property type="entry name" value="EF_Tu"/>
    <property type="match status" value="1"/>
</dbReference>
<dbReference type="InterPro" id="IPR041709">
    <property type="entry name" value="EF-Tu_GTP-bd"/>
</dbReference>
<accession>A8XF22</accession>
<reference evidence="13 14" key="1">
    <citation type="journal article" date="2003" name="PLoS Biol.">
        <title>The genome sequence of Caenorhabditis briggsae: a platform for comparative genomics.</title>
        <authorList>
            <person name="Stein L.D."/>
            <person name="Bao Z."/>
            <person name="Blasiar D."/>
            <person name="Blumenthal T."/>
            <person name="Brent M.R."/>
            <person name="Chen N."/>
            <person name="Chinwalla A."/>
            <person name="Clarke L."/>
            <person name="Clee C."/>
            <person name="Coghlan A."/>
            <person name="Coulson A."/>
            <person name="D'Eustachio P."/>
            <person name="Fitch D.H."/>
            <person name="Fulton L.A."/>
            <person name="Fulton R.E."/>
            <person name="Griffiths-Jones S."/>
            <person name="Harris T.W."/>
            <person name="Hillier L.W."/>
            <person name="Kamath R."/>
            <person name="Kuwabara P.E."/>
            <person name="Mardis E.R."/>
            <person name="Marra M.A."/>
            <person name="Miner T.L."/>
            <person name="Minx P."/>
            <person name="Mullikin J.C."/>
            <person name="Plumb R.W."/>
            <person name="Rogers J."/>
            <person name="Schein J.E."/>
            <person name="Sohrmann M."/>
            <person name="Spieth J."/>
            <person name="Stajich J.E."/>
            <person name="Wei C."/>
            <person name="Willey D."/>
            <person name="Wilson R.K."/>
            <person name="Durbin R."/>
            <person name="Waterston R.H."/>
        </authorList>
    </citation>
    <scope>NUCLEOTIDE SEQUENCE [LARGE SCALE GENOMIC DNA]</scope>
    <source>
        <strain evidence="13 14">AF16</strain>
    </source>
</reference>
<dbReference type="EMBL" id="HE600958">
    <property type="protein sequence ID" value="CAP31244.1"/>
    <property type="molecule type" value="Genomic_DNA"/>
</dbReference>
<keyword evidence="14" id="KW-1185">Reference proteome</keyword>
<dbReference type="Proteomes" id="UP000008549">
    <property type="component" value="Unassembled WGS sequence"/>
</dbReference>
<gene>
    <name evidence="15" type="primary">tufm-2</name>
    <name evidence="13" type="synonym">Cbr-cogc-5</name>
    <name evidence="15" type="synonym">cogc-5</name>
    <name evidence="15" type="ORF">CBG12179</name>
    <name evidence="13" type="ORF">CBG_12179</name>
</gene>
<dbReference type="InterPro" id="IPR009000">
    <property type="entry name" value="Transl_B-barrel_sf"/>
</dbReference>
<evidence type="ECO:0000256" key="10">
    <source>
        <dbReference type="ARBA" id="ARBA00022917"/>
    </source>
</evidence>
<dbReference type="InterPro" id="IPR000795">
    <property type="entry name" value="T_Tr_GTP-bd_dom"/>
</dbReference>
<keyword evidence="6" id="KW-0547">Nucleotide-binding</keyword>
<evidence type="ECO:0000256" key="1">
    <source>
        <dbReference type="ARBA" id="ARBA00007249"/>
    </source>
</evidence>
<evidence type="ECO:0000313" key="14">
    <source>
        <dbReference type="Proteomes" id="UP000008549"/>
    </source>
</evidence>
<dbReference type="NCBIfam" id="TIGR00231">
    <property type="entry name" value="small_GTP"/>
    <property type="match status" value="1"/>
</dbReference>
<dbReference type="FunFam" id="2.40.30.10:FF:000170">
    <property type="entry name" value="Mitochondrial elongation factor Tu homologue"/>
    <property type="match status" value="1"/>
</dbReference>
<dbReference type="EC" id="3.6.5.3" evidence="3"/>
<dbReference type="CDD" id="cd03697">
    <property type="entry name" value="EFTU_II"/>
    <property type="match status" value="1"/>
</dbReference>
<dbReference type="GO" id="GO:0005525">
    <property type="term" value="F:GTP binding"/>
    <property type="evidence" value="ECO:0007669"/>
    <property type="project" value="UniProtKB-KW"/>
</dbReference>
<evidence type="ECO:0000256" key="8">
    <source>
        <dbReference type="ARBA" id="ARBA00022801"/>
    </source>
</evidence>
<dbReference type="AlphaFoldDB" id="A8XF22"/>
<dbReference type="SUPFAM" id="SSF52540">
    <property type="entry name" value="P-loop containing nucleoside triphosphate hydrolases"/>
    <property type="match status" value="1"/>
</dbReference>
<dbReference type="PANTHER" id="PTHR43721:SF2">
    <property type="entry name" value="ELONGATION FACTOR TU, MITOCHONDRIAL"/>
    <property type="match status" value="1"/>
</dbReference>
<keyword evidence="5" id="KW-0479">Metal-binding</keyword>
<evidence type="ECO:0000313" key="15">
    <source>
        <dbReference type="WormBase" id="CBG12179"/>
    </source>
</evidence>
<dbReference type="InParanoid" id="A8XF22"/>
<keyword evidence="9" id="KW-0460">Magnesium</keyword>
<dbReference type="InterPro" id="IPR009001">
    <property type="entry name" value="Transl_elong_EF1A/Init_IF2_C"/>
</dbReference>
<dbReference type="Pfam" id="PF00009">
    <property type="entry name" value="GTP_EFTU"/>
    <property type="match status" value="1"/>
</dbReference>
<dbReference type="FunFam" id="2.40.30.10:FF:000085">
    <property type="entry name" value="Elongation factor Tu"/>
    <property type="match status" value="1"/>
</dbReference>
<dbReference type="InterPro" id="IPR004160">
    <property type="entry name" value="Transl_elong_EFTu/EF1A_C"/>
</dbReference>
<keyword evidence="4" id="KW-0963">Cytoplasm</keyword>
<dbReference type="SUPFAM" id="SSF50465">
    <property type="entry name" value="EF-Tu/eEF-1alpha/eIF2-gamma C-terminal domain"/>
    <property type="match status" value="1"/>
</dbReference>
<keyword evidence="11" id="KW-0342">GTP-binding</keyword>
<comment type="subunit">
    <text evidence="2">Monomer.</text>
</comment>
<dbReference type="OMA" id="PFDRIDR"/>
<evidence type="ECO:0000313" key="13">
    <source>
        <dbReference type="EMBL" id="CAP31244.1"/>
    </source>
</evidence>
<dbReference type="WormBase" id="CBG12179">
    <property type="protein sequence ID" value="CBP43625"/>
    <property type="gene ID" value="WBGene00033168"/>
    <property type="gene designation" value="Cbr-tufm-2"/>
</dbReference>
<dbReference type="InterPro" id="IPR027417">
    <property type="entry name" value="P-loop_NTPase"/>
</dbReference>
<dbReference type="InterPro" id="IPR033720">
    <property type="entry name" value="EFTU_2"/>
</dbReference>
<dbReference type="GO" id="GO:0046872">
    <property type="term" value="F:metal ion binding"/>
    <property type="evidence" value="ECO:0007669"/>
    <property type="project" value="UniProtKB-KW"/>
</dbReference>
<dbReference type="GO" id="GO:0070125">
    <property type="term" value="P:mitochondrial translational elongation"/>
    <property type="evidence" value="ECO:0000318"/>
    <property type="project" value="GO_Central"/>
</dbReference>
<dbReference type="HOGENOM" id="CLU_007265_0_2_1"/>
<dbReference type="STRING" id="6238.A8XF22"/>
<evidence type="ECO:0000256" key="7">
    <source>
        <dbReference type="ARBA" id="ARBA00022768"/>
    </source>
</evidence>
<evidence type="ECO:0000256" key="11">
    <source>
        <dbReference type="ARBA" id="ARBA00023134"/>
    </source>
</evidence>
<dbReference type="InterPro" id="IPR004161">
    <property type="entry name" value="EFTu-like_2"/>
</dbReference>
<dbReference type="PRINTS" id="PR00315">
    <property type="entry name" value="ELONGATNFCT"/>
</dbReference>
<dbReference type="eggNOG" id="KOG0460">
    <property type="taxonomic scope" value="Eukaryota"/>
</dbReference>
<dbReference type="Gene3D" id="3.40.50.300">
    <property type="entry name" value="P-loop containing nucleotide triphosphate hydrolases"/>
    <property type="match status" value="1"/>
</dbReference>
<evidence type="ECO:0000256" key="9">
    <source>
        <dbReference type="ARBA" id="ARBA00022842"/>
    </source>
</evidence>
<reference evidence="13 14" key="2">
    <citation type="journal article" date="2011" name="PLoS Genet.">
        <title>Caenorhabditis briggsae recombinant inbred line genotypes reveal inter-strain incompatibility and the evolution of recombination.</title>
        <authorList>
            <person name="Ross J.A."/>
            <person name="Koboldt D.C."/>
            <person name="Staisch J.E."/>
            <person name="Chamberlin H.M."/>
            <person name="Gupta B.P."/>
            <person name="Miller R.D."/>
            <person name="Baird S.E."/>
            <person name="Haag E.S."/>
        </authorList>
    </citation>
    <scope>NUCLEOTIDE SEQUENCE [LARGE SCALE GENOMIC DNA]</scope>
    <source>
        <strain evidence="13 14">AF16</strain>
    </source>
</reference>
<keyword evidence="7" id="KW-0251">Elongation factor</keyword>
<name>A8XF22_CAEBR</name>
<dbReference type="RefSeq" id="XP_002639831.1">
    <property type="nucleotide sequence ID" value="XM_002639785.1"/>
</dbReference>
<dbReference type="PANTHER" id="PTHR43721">
    <property type="entry name" value="ELONGATION FACTOR TU-RELATED"/>
    <property type="match status" value="1"/>
</dbReference>
<evidence type="ECO:0000256" key="2">
    <source>
        <dbReference type="ARBA" id="ARBA00011245"/>
    </source>
</evidence>
<keyword evidence="8" id="KW-0378">Hydrolase</keyword>